<dbReference type="InterPro" id="IPR010982">
    <property type="entry name" value="Lambda_DNA-bd_dom_sf"/>
</dbReference>
<keyword evidence="2" id="KW-1185">Reference proteome</keyword>
<dbReference type="CDD" id="cd00093">
    <property type="entry name" value="HTH_XRE"/>
    <property type="match status" value="1"/>
</dbReference>
<evidence type="ECO:0000313" key="2">
    <source>
        <dbReference type="Proteomes" id="UP000004525"/>
    </source>
</evidence>
<dbReference type="Gene3D" id="1.10.260.40">
    <property type="entry name" value="lambda repressor-like DNA-binding domains"/>
    <property type="match status" value="1"/>
</dbReference>
<name>C2K1F2_LACRM</name>
<dbReference type="InterPro" id="IPR053163">
    <property type="entry name" value="HTH-type_regulator_Rgg"/>
</dbReference>
<protein>
    <submittedName>
        <fullName evidence="1">Transcriptional activator, Rgg/GadR/MutR family domain protein</fullName>
    </submittedName>
</protein>
<organism evidence="1 2">
    <name type="scientific">Lacticaseibacillus rhamnosus (strain LMS2-1)</name>
    <dbReference type="NCBI Taxonomy" id="525361"/>
    <lineage>
        <taxon>Bacteria</taxon>
        <taxon>Bacillati</taxon>
        <taxon>Bacillota</taxon>
        <taxon>Bacilli</taxon>
        <taxon>Lactobacillales</taxon>
        <taxon>Lactobacillaceae</taxon>
        <taxon>Lacticaseibacillus</taxon>
    </lineage>
</organism>
<dbReference type="HOGENOM" id="CLU_450403_0_0_9"/>
<dbReference type="PANTHER" id="PTHR37038:SF12">
    <property type="entry name" value="TRANSCRIPTIONAL REGULATOR"/>
    <property type="match status" value="1"/>
</dbReference>
<dbReference type="AlphaFoldDB" id="C2K1F2"/>
<sequence length="611" mass="70564">MGYRLERVLNVDENFELKRLGKFFKDFRTGRDLTLKEAAGEDWSATTLSRFENGVSDISNEKATGLIRRIGIQPQDFLLYPEAPGAFPMHLQTLIQINDINALTKRRAEFFLENKKTTSMTKLASVLFDAGIHWPEAKYHFDAEAEQIIADRLTIPENLTPFEWEIQEAIMGPASHELLMLLWYRTDRMKHNLRKEERGTILAKLWLGALMDRDVEFLDTFRSDLTEEMDKYGELESYTEWQEVWHFTKLLEQWVVSQNVAHEKQIDDMITDTQLMGDISQAKYFTLIFARTRQGHPYHNYELKNPDPMPIVVRKTAGGVILGRRRYLGLHLDDIVLGRNKSTLRRFEKAESQLSFGGLVQLSGQMAVLVPTLLGSMNVTLQGQNRNITLWFSWYDMVSLKARGKDVASAQDVINRTMKFMKDVPAKIRQGQLFVLQRAAMEVGFNHFDESEQRTVASKLLKQLLKSNHWGLFEYLILRYICPLLAFDDLSLLFQHVQRILSKQPGFFGRSYAYGAMSLAFVCAVKTKSSDEVVNFIQGLGWINDIDEADGSRWMAMGSREIALDLIQKTETSKNAVKQFIVRCQNTGHHKVLADLKDYWRELVPNDYFKI</sequence>
<dbReference type="Proteomes" id="UP000004525">
    <property type="component" value="Unassembled WGS sequence"/>
</dbReference>
<comment type="caution">
    <text evidence="1">The sequence shown here is derived from an EMBL/GenBank/DDBJ whole genome shotgun (WGS) entry which is preliminary data.</text>
</comment>
<reference evidence="1" key="1">
    <citation type="submission" date="2009-01" db="EMBL/GenBank/DDBJ databases">
        <authorList>
            <person name="Qin X."/>
            <person name="Bachman B."/>
            <person name="Battles P."/>
            <person name="Bell A."/>
            <person name="Bess C."/>
            <person name="Bickham C."/>
            <person name="Chaboub L."/>
            <person name="Chen D."/>
            <person name="Coyle M."/>
            <person name="Deiros D.R."/>
            <person name="Dinh H."/>
            <person name="Forbes L."/>
            <person name="Fowler G."/>
            <person name="Francisco L."/>
            <person name="Fu Q."/>
            <person name="Gubbala S."/>
            <person name="Hale W."/>
            <person name="Han Y."/>
            <person name="Hemphill L."/>
            <person name="Highlander S.K."/>
            <person name="Hirani K."/>
            <person name="Hogues M."/>
            <person name="Jackson L."/>
            <person name="Jakkamsetti A."/>
            <person name="Javaid M."/>
            <person name="Jiang H."/>
            <person name="Korchina V."/>
            <person name="Kovar C."/>
            <person name="Lara F."/>
            <person name="Lee S."/>
            <person name="Mata R."/>
            <person name="Mathew T."/>
            <person name="Moen C."/>
            <person name="Morales K."/>
            <person name="Munidasa M."/>
            <person name="Nazareth L."/>
            <person name="Ngo R."/>
            <person name="Nguyen L."/>
            <person name="Okwuonu G."/>
            <person name="Ongeri F."/>
            <person name="Patil S."/>
            <person name="Petrosino J."/>
            <person name="Pham C."/>
            <person name="Pham P."/>
            <person name="Pu L.-L."/>
            <person name="Puazo M."/>
            <person name="Raj R."/>
            <person name="Reid J."/>
            <person name="Rouhana J."/>
            <person name="Saada N."/>
            <person name="Shang Y."/>
            <person name="Simmons D."/>
            <person name="Thornton R."/>
            <person name="Warren J."/>
            <person name="Weissenberger G."/>
            <person name="Zhang J."/>
            <person name="Zhang L."/>
            <person name="Zhou C."/>
            <person name="Zhu D."/>
            <person name="Muzny D."/>
            <person name="Worley K."/>
            <person name="Gibbs R."/>
        </authorList>
    </citation>
    <scope>NUCLEOTIDE SEQUENCE [LARGE SCALE GENOMIC DNA]</scope>
    <source>
        <strain evidence="1">LMS2-1</strain>
    </source>
</reference>
<dbReference type="GO" id="GO:0003677">
    <property type="term" value="F:DNA binding"/>
    <property type="evidence" value="ECO:0007669"/>
    <property type="project" value="InterPro"/>
</dbReference>
<dbReference type="SUPFAM" id="SSF47413">
    <property type="entry name" value="lambda repressor-like DNA-binding domains"/>
    <property type="match status" value="1"/>
</dbReference>
<accession>C2K1F2</accession>
<gene>
    <name evidence="1" type="ORF">HMPREF0539_2987</name>
</gene>
<evidence type="ECO:0000313" key="1">
    <source>
        <dbReference type="EMBL" id="EEN78874.1"/>
    </source>
</evidence>
<dbReference type="PANTHER" id="PTHR37038">
    <property type="entry name" value="TRANSCRIPTIONAL REGULATOR-RELATED"/>
    <property type="match status" value="1"/>
</dbReference>
<dbReference type="EMBL" id="ACIZ01000119">
    <property type="protein sequence ID" value="EEN78874.1"/>
    <property type="molecule type" value="Genomic_DNA"/>
</dbReference>
<dbReference type="InterPro" id="IPR001387">
    <property type="entry name" value="Cro/C1-type_HTH"/>
</dbReference>
<proteinExistence type="predicted"/>